<dbReference type="AlphaFoldDB" id="A0A0A8Y3Z6"/>
<dbReference type="EMBL" id="GBRH01279333">
    <property type="protein sequence ID" value="JAD18562.1"/>
    <property type="molecule type" value="Transcribed_RNA"/>
</dbReference>
<name>A0A0A8Y3Z6_ARUDO</name>
<organism evidence="1">
    <name type="scientific">Arundo donax</name>
    <name type="common">Giant reed</name>
    <name type="synonym">Donax arundinaceus</name>
    <dbReference type="NCBI Taxonomy" id="35708"/>
    <lineage>
        <taxon>Eukaryota</taxon>
        <taxon>Viridiplantae</taxon>
        <taxon>Streptophyta</taxon>
        <taxon>Embryophyta</taxon>
        <taxon>Tracheophyta</taxon>
        <taxon>Spermatophyta</taxon>
        <taxon>Magnoliopsida</taxon>
        <taxon>Liliopsida</taxon>
        <taxon>Poales</taxon>
        <taxon>Poaceae</taxon>
        <taxon>PACMAD clade</taxon>
        <taxon>Arundinoideae</taxon>
        <taxon>Arundineae</taxon>
        <taxon>Arundo</taxon>
    </lineage>
</organism>
<accession>A0A0A8Y3Z6</accession>
<reference evidence="1" key="2">
    <citation type="journal article" date="2015" name="Data Brief">
        <title>Shoot transcriptome of the giant reed, Arundo donax.</title>
        <authorList>
            <person name="Barrero R.A."/>
            <person name="Guerrero F.D."/>
            <person name="Moolhuijzen P."/>
            <person name="Goolsby J.A."/>
            <person name="Tidwell J."/>
            <person name="Bellgard S.E."/>
            <person name="Bellgard M.I."/>
        </authorList>
    </citation>
    <scope>NUCLEOTIDE SEQUENCE</scope>
    <source>
        <tissue evidence="1">Shoot tissue taken approximately 20 cm above the soil surface</tissue>
    </source>
</reference>
<proteinExistence type="predicted"/>
<sequence>MTLGVDLAAAVLLLSRARPPRGRTLRPSTLRRGPLSSVAASAVASARACSRLLPPCLAVPNTPRTRADLRLRPPRRFAGLGLGFAASRVDGGSRD</sequence>
<reference evidence="1" key="1">
    <citation type="submission" date="2014-09" db="EMBL/GenBank/DDBJ databases">
        <authorList>
            <person name="Magalhaes I.L.F."/>
            <person name="Oliveira U."/>
            <person name="Santos F.R."/>
            <person name="Vidigal T.H.D.A."/>
            <person name="Brescovit A.D."/>
            <person name="Santos A.J."/>
        </authorList>
    </citation>
    <scope>NUCLEOTIDE SEQUENCE</scope>
    <source>
        <tissue evidence="1">Shoot tissue taken approximately 20 cm above the soil surface</tissue>
    </source>
</reference>
<evidence type="ECO:0000313" key="1">
    <source>
        <dbReference type="EMBL" id="JAD18562.1"/>
    </source>
</evidence>
<protein>
    <submittedName>
        <fullName evidence="1">Uncharacterized protein</fullName>
    </submittedName>
</protein>